<dbReference type="AlphaFoldDB" id="A0AAV2B380"/>
<accession>A0AAV2B380</accession>
<name>A0AAV2B380_9ARAC</name>
<feature type="compositionally biased region" description="Basic residues" evidence="1">
    <location>
        <begin position="92"/>
        <end position="101"/>
    </location>
</feature>
<sequence>MPFSSSNLSEPVNESGCENRLEEVPNIVDENFLDQTNENDEGCEALIIHEPKENQEAKDYETQQVTDAPQAEQPIQQAQIVPSTAATGSVSVKKKRGRKPGSKRDPNKPKSLRISKLRLKQRRECVATLKRPDLYPNLIYYDDDDDKSCFLRNVSPDVMLSSTLPFKESSEYLDLKDTYHRLYEPQIRQRYPLKPLSIFSHGKIPSNNRQRDLTLRM</sequence>
<evidence type="ECO:0000313" key="2">
    <source>
        <dbReference type="EMBL" id="CAL1290100.1"/>
    </source>
</evidence>
<keyword evidence="3" id="KW-1185">Reference proteome</keyword>
<evidence type="ECO:0000313" key="3">
    <source>
        <dbReference type="Proteomes" id="UP001497382"/>
    </source>
</evidence>
<feature type="region of interest" description="Disordered" evidence="1">
    <location>
        <begin position="50"/>
        <end position="110"/>
    </location>
</feature>
<comment type="caution">
    <text evidence="2">The sequence shown here is derived from an EMBL/GenBank/DDBJ whole genome shotgun (WGS) entry which is preliminary data.</text>
</comment>
<dbReference type="Proteomes" id="UP001497382">
    <property type="component" value="Unassembled WGS sequence"/>
</dbReference>
<feature type="compositionally biased region" description="Basic and acidic residues" evidence="1">
    <location>
        <begin position="50"/>
        <end position="61"/>
    </location>
</feature>
<reference evidence="2 3" key="1">
    <citation type="submission" date="2024-04" db="EMBL/GenBank/DDBJ databases">
        <authorList>
            <person name="Rising A."/>
            <person name="Reimegard J."/>
            <person name="Sonavane S."/>
            <person name="Akerstrom W."/>
            <person name="Nylinder S."/>
            <person name="Hedman E."/>
            <person name="Kallberg Y."/>
        </authorList>
    </citation>
    <scope>NUCLEOTIDE SEQUENCE [LARGE SCALE GENOMIC DNA]</scope>
</reference>
<dbReference type="EMBL" id="CAXIEN010000259">
    <property type="protein sequence ID" value="CAL1290100.1"/>
    <property type="molecule type" value="Genomic_DNA"/>
</dbReference>
<organism evidence="2 3">
    <name type="scientific">Larinioides sclopetarius</name>
    <dbReference type="NCBI Taxonomy" id="280406"/>
    <lineage>
        <taxon>Eukaryota</taxon>
        <taxon>Metazoa</taxon>
        <taxon>Ecdysozoa</taxon>
        <taxon>Arthropoda</taxon>
        <taxon>Chelicerata</taxon>
        <taxon>Arachnida</taxon>
        <taxon>Araneae</taxon>
        <taxon>Araneomorphae</taxon>
        <taxon>Entelegynae</taxon>
        <taxon>Araneoidea</taxon>
        <taxon>Araneidae</taxon>
        <taxon>Larinioides</taxon>
    </lineage>
</organism>
<feature type="region of interest" description="Disordered" evidence="1">
    <location>
        <begin position="1"/>
        <end position="25"/>
    </location>
</feature>
<proteinExistence type="predicted"/>
<evidence type="ECO:0000256" key="1">
    <source>
        <dbReference type="SAM" id="MobiDB-lite"/>
    </source>
</evidence>
<gene>
    <name evidence="2" type="ORF">LARSCL_LOCUS16278</name>
</gene>
<protein>
    <submittedName>
        <fullName evidence="2">Uncharacterized protein</fullName>
    </submittedName>
</protein>
<feature type="compositionally biased region" description="Low complexity" evidence="1">
    <location>
        <begin position="68"/>
        <end position="80"/>
    </location>
</feature>
<feature type="compositionally biased region" description="Polar residues" evidence="1">
    <location>
        <begin position="1"/>
        <end position="12"/>
    </location>
</feature>